<reference evidence="7 8" key="1">
    <citation type="submission" date="2024-09" db="EMBL/GenBank/DDBJ databases">
        <title>Itraconazole resistance in Madurella fahalii resulting from another homologue of gene encoding cytochrome P450 14-alpha sterol demethylase (CYP51).</title>
        <authorList>
            <person name="Yoshioka I."/>
            <person name="Fahal A.H."/>
            <person name="Kaneko S."/>
            <person name="Yaguchi T."/>
        </authorList>
    </citation>
    <scope>NUCLEOTIDE SEQUENCE [LARGE SCALE GENOMIC DNA]</scope>
    <source>
        <strain evidence="7 8">IFM 68171</strain>
    </source>
</reference>
<evidence type="ECO:0000256" key="1">
    <source>
        <dbReference type="ARBA" id="ARBA00001971"/>
    </source>
</evidence>
<comment type="cofactor">
    <cofactor evidence="1">
        <name>heme</name>
        <dbReference type="ChEBI" id="CHEBI:30413"/>
    </cofactor>
</comment>
<dbReference type="PANTHER" id="PTHR24305">
    <property type="entry name" value="CYTOCHROME P450"/>
    <property type="match status" value="1"/>
</dbReference>
<evidence type="ECO:0008006" key="9">
    <source>
        <dbReference type="Google" id="ProtNLM"/>
    </source>
</evidence>
<evidence type="ECO:0000256" key="3">
    <source>
        <dbReference type="ARBA" id="ARBA00022617"/>
    </source>
</evidence>
<keyword evidence="3" id="KW-0349">Heme</keyword>
<dbReference type="GeneID" id="98178957"/>
<keyword evidence="8" id="KW-1185">Reference proteome</keyword>
<evidence type="ECO:0000256" key="5">
    <source>
        <dbReference type="ARBA" id="ARBA00023004"/>
    </source>
</evidence>
<evidence type="ECO:0000313" key="8">
    <source>
        <dbReference type="Proteomes" id="UP001628179"/>
    </source>
</evidence>
<dbReference type="InterPro" id="IPR001128">
    <property type="entry name" value="Cyt_P450"/>
</dbReference>
<keyword evidence="4" id="KW-0479">Metal-binding</keyword>
<feature type="transmembrane region" description="Helical" evidence="6">
    <location>
        <begin position="27"/>
        <end position="50"/>
    </location>
</feature>
<keyword evidence="5" id="KW-0408">Iron</keyword>
<dbReference type="InterPro" id="IPR050121">
    <property type="entry name" value="Cytochrome_P450_monoxygenase"/>
</dbReference>
<comment type="caution">
    <text evidence="7">The sequence shown here is derived from an EMBL/GenBank/DDBJ whole genome shotgun (WGS) entry which is preliminary data.</text>
</comment>
<evidence type="ECO:0000256" key="2">
    <source>
        <dbReference type="ARBA" id="ARBA00010617"/>
    </source>
</evidence>
<comment type="similarity">
    <text evidence="2">Belongs to the cytochrome P450 family.</text>
</comment>
<organism evidence="7 8">
    <name type="scientific">Madurella fahalii</name>
    <dbReference type="NCBI Taxonomy" id="1157608"/>
    <lineage>
        <taxon>Eukaryota</taxon>
        <taxon>Fungi</taxon>
        <taxon>Dikarya</taxon>
        <taxon>Ascomycota</taxon>
        <taxon>Pezizomycotina</taxon>
        <taxon>Sordariomycetes</taxon>
        <taxon>Sordariomycetidae</taxon>
        <taxon>Sordariales</taxon>
        <taxon>Sordariales incertae sedis</taxon>
        <taxon>Madurella</taxon>
    </lineage>
</organism>
<evidence type="ECO:0000256" key="4">
    <source>
        <dbReference type="ARBA" id="ARBA00022723"/>
    </source>
</evidence>
<keyword evidence="6" id="KW-0812">Transmembrane</keyword>
<name>A0ABQ0GJS7_9PEZI</name>
<accession>A0ABQ0GJS7</accession>
<dbReference type="RefSeq" id="XP_070919735.1">
    <property type="nucleotide sequence ID" value="XM_071063634.1"/>
</dbReference>
<dbReference type="PANTHER" id="PTHR24305:SF210">
    <property type="entry name" value="CYTOCHROME P450 MONOOXYGENASE ASQL-RELATED"/>
    <property type="match status" value="1"/>
</dbReference>
<keyword evidence="6" id="KW-0472">Membrane</keyword>
<dbReference type="Gene3D" id="1.10.630.10">
    <property type="entry name" value="Cytochrome P450"/>
    <property type="match status" value="1"/>
</dbReference>
<dbReference type="Proteomes" id="UP001628179">
    <property type="component" value="Unassembled WGS sequence"/>
</dbReference>
<dbReference type="Pfam" id="PF00067">
    <property type="entry name" value="p450"/>
    <property type="match status" value="1"/>
</dbReference>
<keyword evidence="6" id="KW-1133">Transmembrane helix</keyword>
<sequence>MNWTVHNKASCEYNYGLAQLFQYVLDAWLGAFAWITIIYFATNSIYLLYFHPAARFPGPKLAAISYVVYCYHWVHGRYPWFQESMLHKYGDVVRVGPNEIVFFTPQAAMDIYGAAVWNQELFVKTDLLDFAAGDLGFIWESDPAKRKAVAKKVLPAFSSKAVKAKEPLVHAYLDLFISRMKALGGRPEGLLMNDWLLWLGVDMAADLAYGREMDHLKNGITSDFVETLRGTSFAGTLVQLSKKLPLIGLLAPLFVPIRVLRTIPAVFKANSAEVQSRIDRRGKTKHPDFMDFMISPEDAPPASKRELIHIEQVAFQMFIAGFDPVQITFYAVMFSLLKYPKTNAILTKEIRGNFRNYEDITPDALVHLKYLNAFIYETLRVHLTTPTGMPRISPGATVDGVFVPRIYGHPPKATKGGQSYTERY</sequence>
<evidence type="ECO:0000313" key="7">
    <source>
        <dbReference type="EMBL" id="GAB1318004.1"/>
    </source>
</evidence>
<gene>
    <name evidence="7" type="ORF">MFIFM68171_08214</name>
</gene>
<protein>
    <recommendedName>
        <fullName evidence="9">Cytochrome P450</fullName>
    </recommendedName>
</protein>
<proteinExistence type="inferred from homology"/>
<dbReference type="EMBL" id="BAAFSV010000004">
    <property type="protein sequence ID" value="GAB1318004.1"/>
    <property type="molecule type" value="Genomic_DNA"/>
</dbReference>
<evidence type="ECO:0000256" key="6">
    <source>
        <dbReference type="SAM" id="Phobius"/>
    </source>
</evidence>
<dbReference type="InterPro" id="IPR036396">
    <property type="entry name" value="Cyt_P450_sf"/>
</dbReference>
<dbReference type="SUPFAM" id="SSF48264">
    <property type="entry name" value="Cytochrome P450"/>
    <property type="match status" value="1"/>
</dbReference>